<protein>
    <submittedName>
        <fullName evidence="2">Uncharacterized protein</fullName>
    </submittedName>
</protein>
<evidence type="ECO:0000313" key="2">
    <source>
        <dbReference type="EMBL" id="GBE83295.1"/>
    </source>
</evidence>
<dbReference type="GeneID" id="38780212"/>
<dbReference type="RefSeq" id="XP_027614208.1">
    <property type="nucleotide sequence ID" value="XM_027758407.1"/>
</dbReference>
<feature type="compositionally biased region" description="Polar residues" evidence="1">
    <location>
        <begin position="283"/>
        <end position="293"/>
    </location>
</feature>
<dbReference type="STRING" id="139825.A0A401GM71"/>
<feature type="region of interest" description="Disordered" evidence="1">
    <location>
        <begin position="1"/>
        <end position="67"/>
    </location>
</feature>
<gene>
    <name evidence="2" type="ORF">SCP_0503430</name>
</gene>
<organism evidence="2 3">
    <name type="scientific">Sparassis crispa</name>
    <dbReference type="NCBI Taxonomy" id="139825"/>
    <lineage>
        <taxon>Eukaryota</taxon>
        <taxon>Fungi</taxon>
        <taxon>Dikarya</taxon>
        <taxon>Basidiomycota</taxon>
        <taxon>Agaricomycotina</taxon>
        <taxon>Agaricomycetes</taxon>
        <taxon>Polyporales</taxon>
        <taxon>Sparassidaceae</taxon>
        <taxon>Sparassis</taxon>
    </lineage>
</organism>
<reference evidence="2 3" key="1">
    <citation type="journal article" date="2018" name="Sci. Rep.">
        <title>Genome sequence of the cauliflower mushroom Sparassis crispa (Hanabiratake) and its association with beneficial usage.</title>
        <authorList>
            <person name="Kiyama R."/>
            <person name="Furutani Y."/>
            <person name="Kawaguchi K."/>
            <person name="Nakanishi T."/>
        </authorList>
    </citation>
    <scope>NUCLEOTIDE SEQUENCE [LARGE SCALE GENOMIC DNA]</scope>
</reference>
<dbReference type="Proteomes" id="UP000287166">
    <property type="component" value="Unassembled WGS sequence"/>
</dbReference>
<feature type="region of interest" description="Disordered" evidence="1">
    <location>
        <begin position="254"/>
        <end position="308"/>
    </location>
</feature>
<evidence type="ECO:0000313" key="3">
    <source>
        <dbReference type="Proteomes" id="UP000287166"/>
    </source>
</evidence>
<dbReference type="AlphaFoldDB" id="A0A401GM71"/>
<proteinExistence type="predicted"/>
<name>A0A401GM71_9APHY</name>
<keyword evidence="3" id="KW-1185">Reference proteome</keyword>
<sequence>MTRRMRQQTALLAAPRQEKRAQSNQEEIDTETMPQPQPLKFSKIGRHAHKAAPTAQDKTDTKEDQTTIATTTMQPPRVSASTDTPVPMSMLATMTAIAQPSVPQQIDSTIPHDARTTPCPMSAIRRTSGAYEAPGRDDIPLAEMLARIQGLTKEQQVQTLVTLSKYIGFQEEPPKQGQTSISGPMSPAPQMNTDIRANHQTSGRTEPHTDGIAKRNRSIERALEEPQLQHPLHLTLHNKAEMWEQMEHFIPDDQLPLEPATPLQQTRPAQEPGEYQTDEEISPRTSSPLSQSDDPFLPSSPTEDCVQRDPHRLIPHQPKVQLESALALPDTQTPDIAPAPNVPPVEPRRKGLHATTMKVDTPHPRTGHFLNVLKDSSHMHIIAQIAAANQQPTQPEDKVDPQVTSNLQDATSRVDLITQIAAAAQHQTQPVATAVPNALALTLTPTPAEGFPDIYGHQPCFFIDNLARDLMDAWGKHDMARVAIMPLGSSTNDRVLQPYLMTKIAKTLECAHQIPEVMMNHPCPLYDSKLINNAPYSFVAFNIMKSQKRDIIAQYCYLTSEVAFVAMDFVWEVSQYVCTFAGFTNHSFQDILKLILDCLVNPQSIQQLLGIVRYDARGQKL</sequence>
<dbReference type="EMBL" id="BFAD01000005">
    <property type="protein sequence ID" value="GBE83295.1"/>
    <property type="molecule type" value="Genomic_DNA"/>
</dbReference>
<comment type="caution">
    <text evidence="2">The sequence shown here is derived from an EMBL/GenBank/DDBJ whole genome shotgun (WGS) entry which is preliminary data.</text>
</comment>
<evidence type="ECO:0000256" key="1">
    <source>
        <dbReference type="SAM" id="MobiDB-lite"/>
    </source>
</evidence>
<accession>A0A401GM71</accession>
<dbReference type="InParanoid" id="A0A401GM71"/>